<evidence type="ECO:0000256" key="1">
    <source>
        <dbReference type="SAM" id="MobiDB-lite"/>
    </source>
</evidence>
<evidence type="ECO:0000313" key="3">
    <source>
        <dbReference type="WBParaSite" id="jg23484"/>
    </source>
</evidence>
<feature type="region of interest" description="Disordered" evidence="1">
    <location>
        <begin position="1"/>
        <end position="32"/>
    </location>
</feature>
<evidence type="ECO:0000313" key="2">
    <source>
        <dbReference type="Proteomes" id="UP000887574"/>
    </source>
</evidence>
<sequence>MEKLLKNAELEEATEHPKPAPQSQSDEESEFVDKLSRAFEKVMIRLKAPKVLTAN</sequence>
<protein>
    <submittedName>
        <fullName evidence="3">Uncharacterized protein</fullName>
    </submittedName>
</protein>
<dbReference type="AlphaFoldDB" id="A0A915DU01"/>
<reference evidence="3" key="1">
    <citation type="submission" date="2022-11" db="UniProtKB">
        <authorList>
            <consortium name="WormBaseParasite"/>
        </authorList>
    </citation>
    <scope>IDENTIFICATION</scope>
</reference>
<accession>A0A915DU01</accession>
<feature type="compositionally biased region" description="Basic and acidic residues" evidence="1">
    <location>
        <begin position="1"/>
        <end position="18"/>
    </location>
</feature>
<name>A0A915DU01_9BILA</name>
<dbReference type="WBParaSite" id="jg23484">
    <property type="protein sequence ID" value="jg23484"/>
    <property type="gene ID" value="jg23484"/>
</dbReference>
<keyword evidence="2" id="KW-1185">Reference proteome</keyword>
<dbReference type="Proteomes" id="UP000887574">
    <property type="component" value="Unplaced"/>
</dbReference>
<organism evidence="2 3">
    <name type="scientific">Ditylenchus dipsaci</name>
    <dbReference type="NCBI Taxonomy" id="166011"/>
    <lineage>
        <taxon>Eukaryota</taxon>
        <taxon>Metazoa</taxon>
        <taxon>Ecdysozoa</taxon>
        <taxon>Nematoda</taxon>
        <taxon>Chromadorea</taxon>
        <taxon>Rhabditida</taxon>
        <taxon>Tylenchina</taxon>
        <taxon>Tylenchomorpha</taxon>
        <taxon>Sphaerularioidea</taxon>
        <taxon>Anguinidae</taxon>
        <taxon>Anguininae</taxon>
        <taxon>Ditylenchus</taxon>
    </lineage>
</organism>
<proteinExistence type="predicted"/>